<dbReference type="Gene3D" id="3.80.30.20">
    <property type="entry name" value="tm_1862 like domain"/>
    <property type="match status" value="1"/>
</dbReference>
<dbReference type="GO" id="GO:0003824">
    <property type="term" value="F:catalytic activity"/>
    <property type="evidence" value="ECO:0007669"/>
    <property type="project" value="InterPro"/>
</dbReference>
<dbReference type="InterPro" id="IPR045784">
    <property type="entry name" value="Radical_SAM_N2"/>
</dbReference>
<comment type="caution">
    <text evidence="2">The sequence shown here is derived from an EMBL/GenBank/DDBJ whole genome shotgun (WGS) entry which is preliminary data.</text>
</comment>
<dbReference type="PANTHER" id="PTHR42731:SF1">
    <property type="entry name" value="RADICAL SAM DOMAIN PROTEIN"/>
    <property type="match status" value="1"/>
</dbReference>
<evidence type="ECO:0000259" key="1">
    <source>
        <dbReference type="PROSITE" id="PS51918"/>
    </source>
</evidence>
<dbReference type="PANTHER" id="PTHR42731">
    <property type="entry name" value="SLL1084 PROTEIN"/>
    <property type="match status" value="1"/>
</dbReference>
<protein>
    <submittedName>
        <fullName evidence="2">TIGR03960 family B12-binding radical SAM protein</fullName>
    </submittedName>
</protein>
<dbReference type="SFLD" id="SFLDS00029">
    <property type="entry name" value="Radical_SAM"/>
    <property type="match status" value="1"/>
</dbReference>
<dbReference type="EMBL" id="DTHV01000049">
    <property type="protein sequence ID" value="HGW60117.1"/>
    <property type="molecule type" value="Genomic_DNA"/>
</dbReference>
<dbReference type="Pfam" id="PF04055">
    <property type="entry name" value="Radical_SAM"/>
    <property type="match status" value="1"/>
</dbReference>
<dbReference type="SUPFAM" id="SSF102114">
    <property type="entry name" value="Radical SAM enzymes"/>
    <property type="match status" value="1"/>
</dbReference>
<feature type="domain" description="Radical SAM core" evidence="1">
    <location>
        <begin position="237"/>
        <end position="476"/>
    </location>
</feature>
<dbReference type="InterPro" id="IPR007197">
    <property type="entry name" value="rSAM"/>
</dbReference>
<dbReference type="Pfam" id="PF19864">
    <property type="entry name" value="Radical_SAM_N2"/>
    <property type="match status" value="1"/>
</dbReference>
<gene>
    <name evidence="2" type="ORF">ENV82_01565</name>
</gene>
<accession>A0A7C4XTD7</accession>
<dbReference type="InterPro" id="IPR006638">
    <property type="entry name" value="Elp3/MiaA/NifB-like_rSAM"/>
</dbReference>
<reference evidence="2" key="1">
    <citation type="journal article" date="2020" name="mSystems">
        <title>Genome- and Community-Level Interaction Insights into Carbon Utilization and Element Cycling Functions of Hydrothermarchaeota in Hydrothermal Sediment.</title>
        <authorList>
            <person name="Zhou Z."/>
            <person name="Liu Y."/>
            <person name="Xu W."/>
            <person name="Pan J."/>
            <person name="Luo Z.H."/>
            <person name="Li M."/>
        </authorList>
    </citation>
    <scope>NUCLEOTIDE SEQUENCE [LARGE SCALE GENOMIC DNA]</scope>
    <source>
        <strain evidence="2">SpSt-794</strain>
    </source>
</reference>
<dbReference type="CDD" id="cd01335">
    <property type="entry name" value="Radical_SAM"/>
    <property type="match status" value="1"/>
</dbReference>
<dbReference type="GO" id="GO:0051536">
    <property type="term" value="F:iron-sulfur cluster binding"/>
    <property type="evidence" value="ECO:0007669"/>
    <property type="project" value="InterPro"/>
</dbReference>
<dbReference type="InterPro" id="IPR023862">
    <property type="entry name" value="CHP03960_rSAM"/>
</dbReference>
<dbReference type="SMART" id="SM00729">
    <property type="entry name" value="Elp3"/>
    <property type="match status" value="1"/>
</dbReference>
<dbReference type="SFLD" id="SFLDG01082">
    <property type="entry name" value="B12-binding_domain_containing"/>
    <property type="match status" value="1"/>
</dbReference>
<name>A0A7C4XTD7_9BACT</name>
<organism evidence="2">
    <name type="scientific">Caldisericum exile</name>
    <dbReference type="NCBI Taxonomy" id="693075"/>
    <lineage>
        <taxon>Bacteria</taxon>
        <taxon>Pseudomonadati</taxon>
        <taxon>Caldisericota/Cryosericota group</taxon>
        <taxon>Caldisericota</taxon>
        <taxon>Caldisericia</taxon>
        <taxon>Caldisericales</taxon>
        <taxon>Caldisericaceae</taxon>
        <taxon>Caldisericum</taxon>
    </lineage>
</organism>
<evidence type="ECO:0000313" key="2">
    <source>
        <dbReference type="EMBL" id="HGW60117.1"/>
    </source>
</evidence>
<sequence length="597" mass="68746">MIEDWRLIKFKKPYFYFGNEFNSIHKKEKNALKVALVYPDTYEVGMSSYGFRLLYHLGNEIEGVVVERAFAPLPDLEVYLTETTTPLFSLESRTPLNEFDFVAFSVQTGLDYTNILNILDLSHIPLHAEERLYPIVFMGGTSAYNPEPLVPFFDFFVVGEGEFTFKRILELGKEIRDKETLLKEISKLNGLYVPKYFEFIEDGLFFVEKTGKKIVKDVVRDFEHAYFPTKPIVPLGSIVMDKAYVELFRGCTHGCRFCEAGIVYRPIRERSIDTVERHAYEVLKNTGYEEITFLSLSSNDYSDMDGLIGLMHKLIKDFNVSISLPSLRIDKFTKKLGEAILEERVHTLTFAIEAATDRLRNVINKGITNEMILDVVKTATSIGFHTLKFYFIIGLPTEEEKDILAITELTKEMLKVGTSAKNFKRPFEIHLSINPFMPQPNTPLQWASFEDIAELEEKKKIILKRIPGRHVKVDFSDFKMSALEVILDRGDRRLSKVIERAFKLGARFDAWSDYFNDKIWEKAFLDEGVDKTIYLKEIPISQKLPWEHISPGVSKTFLLSEYKKALSALQTPDCRNSECAGCGINTSLFCPIFERKF</sequence>
<proteinExistence type="predicted"/>
<dbReference type="InterPro" id="IPR058240">
    <property type="entry name" value="rSAM_sf"/>
</dbReference>
<dbReference type="AlphaFoldDB" id="A0A7C4XTD7"/>
<dbReference type="InterPro" id="IPR023404">
    <property type="entry name" value="rSAM_horseshoe"/>
</dbReference>
<dbReference type="NCBIfam" id="TIGR03960">
    <property type="entry name" value="rSAM_fuse_unch"/>
    <property type="match status" value="1"/>
</dbReference>
<dbReference type="PROSITE" id="PS51918">
    <property type="entry name" value="RADICAL_SAM"/>
    <property type="match status" value="1"/>
</dbReference>